<dbReference type="VEuPathDB" id="HostDB:GeneID_118659157"/>
<keyword evidence="3" id="KW-0675">Receptor</keyword>
<dbReference type="EMBL" id="JABWUV010000006">
    <property type="protein sequence ID" value="KAF6348939.1"/>
    <property type="molecule type" value="Genomic_DNA"/>
</dbReference>
<protein>
    <submittedName>
        <fullName evidence="3">KISS1 receptor</fullName>
    </submittedName>
</protein>
<feature type="region of interest" description="Disordered" evidence="1">
    <location>
        <begin position="98"/>
        <end position="131"/>
    </location>
</feature>
<keyword evidence="2" id="KW-0472">Membrane</keyword>
<name>A0A7J7XGZ4_MYOMY</name>
<evidence type="ECO:0000313" key="3">
    <source>
        <dbReference type="EMBL" id="KAF6348939.1"/>
    </source>
</evidence>
<accession>A0A7J7XGZ4</accession>
<keyword evidence="4" id="KW-1185">Reference proteome</keyword>
<dbReference type="Proteomes" id="UP000527355">
    <property type="component" value="Unassembled WGS sequence"/>
</dbReference>
<keyword evidence="2" id="KW-0812">Transmembrane</keyword>
<feature type="compositionally biased region" description="Pro residues" evidence="1">
    <location>
        <begin position="103"/>
        <end position="112"/>
    </location>
</feature>
<dbReference type="SUPFAM" id="SSF81321">
    <property type="entry name" value="Family A G protein-coupled receptor-like"/>
    <property type="match status" value="1"/>
</dbReference>
<gene>
    <name evidence="3" type="ORF">mMyoMyo1_007349</name>
</gene>
<dbReference type="Gene3D" id="1.20.1070.10">
    <property type="entry name" value="Rhodopsin 7-helix transmembrane proteins"/>
    <property type="match status" value="1"/>
</dbReference>
<dbReference type="GO" id="GO:0016020">
    <property type="term" value="C:membrane"/>
    <property type="evidence" value="ECO:0007669"/>
    <property type="project" value="InterPro"/>
</dbReference>
<reference evidence="3 4" key="1">
    <citation type="journal article" date="2020" name="Nature">
        <title>Six reference-quality genomes reveal evolution of bat adaptations.</title>
        <authorList>
            <person name="Jebb D."/>
            <person name="Huang Z."/>
            <person name="Pippel M."/>
            <person name="Hughes G.M."/>
            <person name="Lavrichenko K."/>
            <person name="Devanna P."/>
            <person name="Winkler S."/>
            <person name="Jermiin L.S."/>
            <person name="Skirmuntt E.C."/>
            <person name="Katzourakis A."/>
            <person name="Burkitt-Gray L."/>
            <person name="Ray D.A."/>
            <person name="Sullivan K.A.M."/>
            <person name="Roscito J.G."/>
            <person name="Kirilenko B.M."/>
            <person name="Davalos L.M."/>
            <person name="Corthals A.P."/>
            <person name="Power M.L."/>
            <person name="Jones G."/>
            <person name="Ransome R.D."/>
            <person name="Dechmann D.K.N."/>
            <person name="Locatelli A.G."/>
            <person name="Puechmaille S.J."/>
            <person name="Fedrigo O."/>
            <person name="Jarvis E.D."/>
            <person name="Hiller M."/>
            <person name="Vernes S.C."/>
            <person name="Myers E.W."/>
            <person name="Teeling E.C."/>
        </authorList>
    </citation>
    <scope>NUCLEOTIDE SEQUENCE [LARGE SCALE GENOMIC DNA]</scope>
    <source>
        <strain evidence="3">MMyoMyo1</strain>
        <tissue evidence="3">Flight muscle</tissue>
    </source>
</reference>
<comment type="caution">
    <text evidence="3">The sequence shown here is derived from an EMBL/GenBank/DDBJ whole genome shotgun (WGS) entry which is preliminary data.</text>
</comment>
<feature type="transmembrane region" description="Helical" evidence="2">
    <location>
        <begin position="43"/>
        <end position="68"/>
    </location>
</feature>
<evidence type="ECO:0000313" key="4">
    <source>
        <dbReference type="Proteomes" id="UP000527355"/>
    </source>
</evidence>
<sequence length="131" mass="13596">MRAWAKSGPNASWWALANASGCPGCGANASDGPVPAMRSVDAWLVPLFFGALMLLGLTGNSLVIFVICRQKQMRTVTNFYIGEHLGAALRVCQSPCRPEGMAGPPPSGAPGPPREDSPPPVSALFPVGPVP</sequence>
<dbReference type="GO" id="GO:0004930">
    <property type="term" value="F:G protein-coupled receptor activity"/>
    <property type="evidence" value="ECO:0007669"/>
    <property type="project" value="InterPro"/>
</dbReference>
<evidence type="ECO:0000256" key="2">
    <source>
        <dbReference type="SAM" id="Phobius"/>
    </source>
</evidence>
<dbReference type="InterPro" id="IPR008103">
    <property type="entry name" value="KiSS_1_rcpt"/>
</dbReference>
<dbReference type="AlphaFoldDB" id="A0A7J7XGZ4"/>
<keyword evidence="2" id="KW-1133">Transmembrane helix</keyword>
<proteinExistence type="predicted"/>
<evidence type="ECO:0000256" key="1">
    <source>
        <dbReference type="SAM" id="MobiDB-lite"/>
    </source>
</evidence>
<dbReference type="PRINTS" id="PR01728">
    <property type="entry name" value="KISS1RECEPTR"/>
</dbReference>
<organism evidence="3 4">
    <name type="scientific">Myotis myotis</name>
    <name type="common">Greater mouse-eared bat</name>
    <name type="synonym">Vespertilio myotis</name>
    <dbReference type="NCBI Taxonomy" id="51298"/>
    <lineage>
        <taxon>Eukaryota</taxon>
        <taxon>Metazoa</taxon>
        <taxon>Chordata</taxon>
        <taxon>Craniata</taxon>
        <taxon>Vertebrata</taxon>
        <taxon>Euteleostomi</taxon>
        <taxon>Mammalia</taxon>
        <taxon>Eutheria</taxon>
        <taxon>Laurasiatheria</taxon>
        <taxon>Chiroptera</taxon>
        <taxon>Yangochiroptera</taxon>
        <taxon>Vespertilionidae</taxon>
        <taxon>Myotis</taxon>
    </lineage>
</organism>